<dbReference type="AlphaFoldDB" id="A0A0B7FFM8"/>
<organism evidence="1 2">
    <name type="scientific">Thanatephorus cucumeris (strain AG1-IB / isolate 7/3/14)</name>
    <name type="common">Lettuce bottom rot fungus</name>
    <name type="synonym">Rhizoctonia solani</name>
    <dbReference type="NCBI Taxonomy" id="1108050"/>
    <lineage>
        <taxon>Eukaryota</taxon>
        <taxon>Fungi</taxon>
        <taxon>Dikarya</taxon>
        <taxon>Basidiomycota</taxon>
        <taxon>Agaricomycotina</taxon>
        <taxon>Agaricomycetes</taxon>
        <taxon>Cantharellales</taxon>
        <taxon>Ceratobasidiaceae</taxon>
        <taxon>Rhizoctonia</taxon>
        <taxon>Rhizoctonia solani AG-1</taxon>
    </lineage>
</organism>
<proteinExistence type="predicted"/>
<dbReference type="EMBL" id="LN679290">
    <property type="protein sequence ID" value="CEL54997.1"/>
    <property type="molecule type" value="Genomic_DNA"/>
</dbReference>
<keyword evidence="2" id="KW-1185">Reference proteome</keyword>
<name>A0A0B7FFM8_THACB</name>
<evidence type="ECO:0000313" key="1">
    <source>
        <dbReference type="EMBL" id="CEL54997.1"/>
    </source>
</evidence>
<sequence>MFVPLFLALRDGDEIGPGFVLRGNRSSPGAKHQALRAKLLYQQKRKHYQAIGRLNECPPLEACFLSRSLRFHYRQVLRFCLAINLVDKRTITPSELDFASRLLEALCVDYVRNNVQLSPNFHYMMHLEEWILKTGSVYNTHVWGMERANGILSRIRHNGRGSGILEGTLMRGWWTHAAIQNLIKAMRTLPNRTPADDEIIKELIEALKGGTDSAQQRGSLMAFIAQCQTAYTRLHGINDNDRLSKQSRAVDLQALGLYQLVLDFCVGLWPEAGIFGPGVAQRRYLAPSGMVRNHSYVEHDGIRYGAYEHTGGKRYCYGYINGRYPVRIDRILHIAFPGEPEMQAICALVRPFQPPLVEPDFPWDAWAASLGASSWSYGLLDDLVAIPEFAIYTISLRRLRASPFPPQVPVQAPRACDEPDMFSSFFPRVPPTHSLSSTLRYPRTYFSSRTHRRIAYDWVLATHASSLGGAAQAAPQFGVPPLLPPPYHPPIPVTLHCWSYIFTSHPWPEAKYKFCGLRRLRNKTAHWTGLVEVPHRYLYNTAGISYSITLEYWHPLILSSI</sequence>
<gene>
    <name evidence="1" type="ORF">RSOLAG1IB_11809</name>
</gene>
<dbReference type="Proteomes" id="UP000059188">
    <property type="component" value="Unassembled WGS sequence"/>
</dbReference>
<protein>
    <submittedName>
        <fullName evidence="1">Uncharacterized protein</fullName>
    </submittedName>
</protein>
<evidence type="ECO:0000313" key="2">
    <source>
        <dbReference type="Proteomes" id="UP000059188"/>
    </source>
</evidence>
<dbReference type="OrthoDB" id="3248986at2759"/>
<reference evidence="1 2" key="1">
    <citation type="submission" date="2014-11" db="EMBL/GenBank/DDBJ databases">
        <authorList>
            <person name="Wibberg Daniel"/>
        </authorList>
    </citation>
    <scope>NUCLEOTIDE SEQUENCE [LARGE SCALE GENOMIC DNA]</scope>
    <source>
        <strain evidence="1">Rhizoctonia solani AG1-IB 7/3/14</strain>
    </source>
</reference>
<accession>A0A0B7FFM8</accession>